<dbReference type="InterPro" id="IPR027409">
    <property type="entry name" value="GroEL-like_apical_dom_sf"/>
</dbReference>
<dbReference type="HAMAP" id="MF_00600">
    <property type="entry name" value="CH60"/>
    <property type="match status" value="1"/>
</dbReference>
<dbReference type="GO" id="GO:0140662">
    <property type="term" value="F:ATP-dependent protein folding chaperone"/>
    <property type="evidence" value="ECO:0007669"/>
    <property type="project" value="InterPro"/>
</dbReference>
<gene>
    <name evidence="7" type="primary">groEL</name>
    <name evidence="7" type="synonym">groL</name>
</gene>
<dbReference type="NCBIfam" id="NF009488">
    <property type="entry name" value="PRK12850.1"/>
    <property type="match status" value="1"/>
</dbReference>
<dbReference type="FunFam" id="3.50.7.10:FF:000001">
    <property type="entry name" value="60 kDa chaperonin"/>
    <property type="match status" value="1"/>
</dbReference>
<feature type="compositionally biased region" description="Gly residues" evidence="10">
    <location>
        <begin position="570"/>
        <end position="582"/>
    </location>
</feature>
<evidence type="ECO:0000256" key="4">
    <source>
        <dbReference type="ARBA" id="ARBA00022840"/>
    </source>
</evidence>
<feature type="binding site" evidence="7">
    <location>
        <position position="446"/>
    </location>
    <ligand>
        <name>ATP</name>
        <dbReference type="ChEBI" id="CHEBI:30616"/>
    </ligand>
</feature>
<feature type="binding site" evidence="7">
    <location>
        <begin position="61"/>
        <end position="64"/>
    </location>
    <ligand>
        <name>ATP</name>
        <dbReference type="ChEBI" id="CHEBI:30616"/>
    </ligand>
</feature>
<comment type="subunit">
    <text evidence="7 9">Forms a cylinder of 14 subunits composed of two heptameric rings stacked back-to-back. Interacts with the co-chaperonin GroES.</text>
</comment>
<keyword evidence="2 7" id="KW-0963">Cytoplasm</keyword>
<evidence type="ECO:0000313" key="11">
    <source>
        <dbReference type="EMBL" id="QRX85475.1"/>
    </source>
</evidence>
<dbReference type="CDD" id="cd03344">
    <property type="entry name" value="GroEL"/>
    <property type="match status" value="1"/>
</dbReference>
<dbReference type="SUPFAM" id="SSF54849">
    <property type="entry name" value="GroEL-intermediate domain like"/>
    <property type="match status" value="1"/>
</dbReference>
<dbReference type="InterPro" id="IPR002423">
    <property type="entry name" value="Cpn60/GroEL/TCP-1"/>
</dbReference>
<feature type="binding site" evidence="7">
    <location>
        <begin position="515"/>
        <end position="517"/>
    </location>
    <ligand>
        <name>ATP</name>
        <dbReference type="ChEBI" id="CHEBI:30616"/>
    </ligand>
</feature>
<organism evidence="11">
    <name type="scientific">Pseudomonas aeruginosa</name>
    <dbReference type="NCBI Taxonomy" id="287"/>
    <lineage>
        <taxon>Bacteria</taxon>
        <taxon>Pseudomonadati</taxon>
        <taxon>Pseudomonadota</taxon>
        <taxon>Gammaproteobacteria</taxon>
        <taxon>Pseudomonadales</taxon>
        <taxon>Pseudomonadaceae</taxon>
        <taxon>Pseudomonas</taxon>
    </lineage>
</organism>
<dbReference type="NCBIfam" id="NF000592">
    <property type="entry name" value="PRK00013.1"/>
    <property type="match status" value="1"/>
</dbReference>
<comment type="function">
    <text evidence="7 9">Together with its co-chaperonin GroES, plays an essential role in assisting protein folding. The GroEL-GroES system forms a nano-cage that allows encapsulation of the non-native substrate proteins and provides a physical environment optimized to promote and accelerate protein folding.</text>
</comment>
<dbReference type="InterPro" id="IPR027413">
    <property type="entry name" value="GROEL-like_equatorial_sf"/>
</dbReference>
<feature type="region of interest" description="Disordered" evidence="10">
    <location>
        <begin position="563"/>
        <end position="582"/>
    </location>
</feature>
<dbReference type="GO" id="GO:0042026">
    <property type="term" value="P:protein refolding"/>
    <property type="evidence" value="ECO:0007669"/>
    <property type="project" value="UniProtKB-UniRule"/>
</dbReference>
<dbReference type="NCBIfam" id="NF009489">
    <property type="entry name" value="PRK12851.1"/>
    <property type="match status" value="1"/>
</dbReference>
<reference evidence="11" key="1">
    <citation type="journal article" name="Microorganisms">
        <title>Unravelling the Features of Success of VIM-Producing ST111 and ST235 Pseudomonas aeruginosa in a Greek Hospital.</title>
        <authorList>
            <person name="Papagiannitsis C.C."/>
            <person name="Verra A."/>
            <person name="Galani V."/>
            <person name="Xitsas S."/>
            <person name="Bitar I."/>
            <person name="Hrabak J."/>
            <person name="Petinaki E."/>
        </authorList>
    </citation>
    <scope>NUCLEOTIDE SEQUENCE</scope>
    <source>
        <strain evidence="11">Pae9047-Lar</strain>
    </source>
</reference>
<dbReference type="EC" id="5.6.1.7" evidence="7"/>
<evidence type="ECO:0000256" key="9">
    <source>
        <dbReference type="RuleBase" id="RU000419"/>
    </source>
</evidence>
<feature type="binding site" evidence="7">
    <location>
        <position position="82"/>
    </location>
    <ligand>
        <name>ATP</name>
        <dbReference type="ChEBI" id="CHEBI:30616"/>
    </ligand>
</feature>
<dbReference type="NCBIfam" id="NF009487">
    <property type="entry name" value="PRK12849.1"/>
    <property type="match status" value="1"/>
</dbReference>
<dbReference type="GO" id="GO:0016853">
    <property type="term" value="F:isomerase activity"/>
    <property type="evidence" value="ECO:0007669"/>
    <property type="project" value="UniProtKB-KW"/>
</dbReference>
<evidence type="ECO:0000256" key="3">
    <source>
        <dbReference type="ARBA" id="ARBA00022741"/>
    </source>
</evidence>
<comment type="subcellular location">
    <subcellularLocation>
        <location evidence="7">Cytoplasm</location>
    </subcellularLocation>
</comment>
<dbReference type="InterPro" id="IPR027410">
    <property type="entry name" value="TCP-1-like_intermed_sf"/>
</dbReference>
<dbReference type="SUPFAM" id="SSF52029">
    <property type="entry name" value="GroEL apical domain-like"/>
    <property type="match status" value="1"/>
</dbReference>
<keyword evidence="6 7" id="KW-0413">Isomerase</keyword>
<name>A0A894X9X6_PSEAI</name>
<dbReference type="Gene3D" id="3.30.260.10">
    <property type="entry name" value="TCP-1-like chaperonin intermediate domain"/>
    <property type="match status" value="1"/>
</dbReference>
<evidence type="ECO:0000256" key="2">
    <source>
        <dbReference type="ARBA" id="ARBA00022490"/>
    </source>
</evidence>
<evidence type="ECO:0000256" key="8">
    <source>
        <dbReference type="RuleBase" id="RU000418"/>
    </source>
</evidence>
<dbReference type="SUPFAM" id="SSF48592">
    <property type="entry name" value="GroEL equatorial domain-like"/>
    <property type="match status" value="1"/>
</dbReference>
<evidence type="ECO:0000256" key="5">
    <source>
        <dbReference type="ARBA" id="ARBA00023186"/>
    </source>
</evidence>
<dbReference type="EMBL" id="MT437279">
    <property type="protein sequence ID" value="QRX85475.1"/>
    <property type="molecule type" value="Genomic_DNA"/>
</dbReference>
<feature type="binding site" evidence="7">
    <location>
        <position position="531"/>
    </location>
    <ligand>
        <name>ATP</name>
        <dbReference type="ChEBI" id="CHEBI:30616"/>
    </ligand>
</feature>
<dbReference type="PROSITE" id="PS00296">
    <property type="entry name" value="CHAPERONINS_CPN60"/>
    <property type="match status" value="1"/>
</dbReference>
<protein>
    <recommendedName>
        <fullName evidence="7">Chaperonin GroEL</fullName>
        <ecNumber evidence="7">5.6.1.7</ecNumber>
    </recommendedName>
    <alternativeName>
        <fullName evidence="7">60 kDa chaperonin</fullName>
    </alternativeName>
    <alternativeName>
        <fullName evidence="7">Chaperonin-60</fullName>
        <shortName evidence="7">Cpn60</shortName>
    </alternativeName>
</protein>
<evidence type="ECO:0000256" key="10">
    <source>
        <dbReference type="SAM" id="MobiDB-lite"/>
    </source>
</evidence>
<dbReference type="FunFam" id="1.10.560.10:FF:000001">
    <property type="entry name" value="60 kDa chaperonin"/>
    <property type="match status" value="1"/>
</dbReference>
<comment type="similarity">
    <text evidence="1 7 8">Belongs to the chaperonin (HSP60) family.</text>
</comment>
<dbReference type="PRINTS" id="PR00298">
    <property type="entry name" value="CHAPERONIN60"/>
</dbReference>
<keyword evidence="3 7" id="KW-0547">Nucleotide-binding</keyword>
<evidence type="ECO:0000256" key="6">
    <source>
        <dbReference type="ARBA" id="ARBA00023235"/>
    </source>
</evidence>
<dbReference type="PANTHER" id="PTHR45633">
    <property type="entry name" value="60 KDA HEAT SHOCK PROTEIN, MITOCHONDRIAL"/>
    <property type="match status" value="1"/>
</dbReference>
<dbReference type="Gene3D" id="3.50.7.10">
    <property type="entry name" value="GroEL"/>
    <property type="match status" value="1"/>
</dbReference>
<dbReference type="InterPro" id="IPR001844">
    <property type="entry name" value="Cpn60/GroEL"/>
</dbReference>
<evidence type="ECO:0000256" key="1">
    <source>
        <dbReference type="ARBA" id="ARBA00006607"/>
    </source>
</evidence>
<dbReference type="AlphaFoldDB" id="A0A894X9X6"/>
<dbReference type="InterPro" id="IPR018370">
    <property type="entry name" value="Chaperonin_Cpn60_CS"/>
</dbReference>
<dbReference type="GO" id="GO:0005737">
    <property type="term" value="C:cytoplasm"/>
    <property type="evidence" value="ECO:0007669"/>
    <property type="project" value="UniProtKB-SubCell"/>
</dbReference>
<dbReference type="Pfam" id="PF00118">
    <property type="entry name" value="Cpn60_TCP1"/>
    <property type="match status" value="1"/>
</dbReference>
<accession>A0A894X9X6</accession>
<dbReference type="Gene3D" id="1.10.560.10">
    <property type="entry name" value="GroEL-like equatorial domain"/>
    <property type="match status" value="1"/>
</dbReference>
<dbReference type="GO" id="GO:0005524">
    <property type="term" value="F:ATP binding"/>
    <property type="evidence" value="ECO:0007669"/>
    <property type="project" value="UniProtKB-UniRule"/>
</dbReference>
<proteinExistence type="inferred from homology"/>
<keyword evidence="4 7" id="KW-0067">ATP-binding</keyword>
<dbReference type="NCBIfam" id="TIGR02348">
    <property type="entry name" value="GroEL"/>
    <property type="match status" value="1"/>
</dbReference>
<keyword evidence="5 7" id="KW-0143">Chaperone</keyword>
<evidence type="ECO:0000256" key="7">
    <source>
        <dbReference type="HAMAP-Rule" id="MF_00600"/>
    </source>
</evidence>
<sequence length="582" mass="61913">MEYIKLSYHHLNFEDRTALMLESRKEGFSARKFAELIKRHQDARARMVRGVNVLANAVKATLGPKGRNVVLEKSFGAPTITKDGVSVAKEIELADKFENMGAQMVKEVASKTSDNAGDGTTTATVLAQAFIREGSKAVAAGMNPMDLKRGIDQAVKAAVEELKKLSKPTADDNAIAQVGTISANSDESIGNIIAEAMKKVGKEGVITVEEGSGLENELDVVEGMQFDRGYLSPYFINNQQSQQVEMDDPFILIHDKKISNVRELLPVLEGVAKAGKPLLIVAEEVEGEALATLVVNTIRGIVKVAAVKAPGFGDRRKAILEDIAVLTNGTVISEEVGLSLEKATINDLGRAKRVVITKENSTIIDGAGDAERIQARIGQIKAQIEETSSDYDREKLQERVAKLAGGVAVIKVGAATEVEMKEKKARVEDALHATRAAVEEGVVPGGGVALIRALQAIGTLKGANEDQNHGIQIALRAMEAPLREIVTNAGEEPSIILNTVKGLNDAGMKPSYGYNAANGQYGDMIEMGILDPTKVTRTALQNAASIAGLMITTEAMVAEAPKKEEPAPAHGGGMGGMGGMDF</sequence>
<feature type="binding site" evidence="7">
    <location>
        <begin position="118"/>
        <end position="122"/>
    </location>
    <ligand>
        <name>ATP</name>
        <dbReference type="ChEBI" id="CHEBI:30616"/>
    </ligand>
</feature>
<dbReference type="GO" id="GO:0051082">
    <property type="term" value="F:unfolded protein binding"/>
    <property type="evidence" value="ECO:0007669"/>
    <property type="project" value="UniProtKB-UniRule"/>
</dbReference>